<dbReference type="PANTHER" id="PTHR12110">
    <property type="entry name" value="HYDROXYPYRUVATE ISOMERASE"/>
    <property type="match status" value="1"/>
</dbReference>
<evidence type="ECO:0000259" key="1">
    <source>
        <dbReference type="Pfam" id="PF01261"/>
    </source>
</evidence>
<dbReference type="OrthoDB" id="1121759at2"/>
<dbReference type="InterPro" id="IPR050312">
    <property type="entry name" value="IolE/XylAMocC-like"/>
</dbReference>
<dbReference type="Pfam" id="PF01261">
    <property type="entry name" value="AP_endonuc_2"/>
    <property type="match status" value="1"/>
</dbReference>
<proteinExistence type="predicted"/>
<protein>
    <submittedName>
        <fullName evidence="2">Sugar phosphate isomerase/epimerase</fullName>
    </submittedName>
</protein>
<dbReference type="SUPFAM" id="SSF51658">
    <property type="entry name" value="Xylose isomerase-like"/>
    <property type="match status" value="1"/>
</dbReference>
<evidence type="ECO:0000313" key="2">
    <source>
        <dbReference type="EMBL" id="SHF98552.1"/>
    </source>
</evidence>
<sequence>MLNKKETGKRILTKTGLLLVAVIISFSAFAKKDKLEKAGWKLGIQSYSFHKFTFTEAVDKTNELGLKYIEVYYGQKLGGDMEGTMDFRMDKETQKKVLKYAKSKNVKIIASGVIICKDEAEWKQLFEFADAMGIEIITCEPEYKHLKYVDELANKYKIDVAIHNHPKPSNYWNPDMFMEAVDGLSSRIGACADVGHWARMGLDPVKCLQKISGRVKSLHYKDIMGEKPGVSERHDVIWGTGSLDMEGMLSELKKQNFKGVFSIEYEYNWDNSVPDIKKCVSYFNEVAIK</sequence>
<dbReference type="InterPro" id="IPR013022">
    <property type="entry name" value="Xyl_isomerase-like_TIM-brl"/>
</dbReference>
<reference evidence="3" key="1">
    <citation type="submission" date="2016-11" db="EMBL/GenBank/DDBJ databases">
        <authorList>
            <person name="Varghese N."/>
            <person name="Submissions S."/>
        </authorList>
    </citation>
    <scope>NUCLEOTIDE SEQUENCE [LARGE SCALE GENOMIC DNA]</scope>
    <source>
        <strain evidence="3">DSM 26910</strain>
    </source>
</reference>
<accession>A0A1M5G558</accession>
<dbReference type="GO" id="GO:0016853">
    <property type="term" value="F:isomerase activity"/>
    <property type="evidence" value="ECO:0007669"/>
    <property type="project" value="UniProtKB-KW"/>
</dbReference>
<gene>
    <name evidence="2" type="ORF">SAMN05444274_1173</name>
</gene>
<dbReference type="AlphaFoldDB" id="A0A1M5G558"/>
<keyword evidence="2" id="KW-0413">Isomerase</keyword>
<dbReference type="Proteomes" id="UP000184164">
    <property type="component" value="Unassembled WGS sequence"/>
</dbReference>
<dbReference type="STRING" id="1484053.SAMN05444274_1173"/>
<organism evidence="2 3">
    <name type="scientific">Mariniphaga anaerophila</name>
    <dbReference type="NCBI Taxonomy" id="1484053"/>
    <lineage>
        <taxon>Bacteria</taxon>
        <taxon>Pseudomonadati</taxon>
        <taxon>Bacteroidota</taxon>
        <taxon>Bacteroidia</taxon>
        <taxon>Marinilabiliales</taxon>
        <taxon>Prolixibacteraceae</taxon>
        <taxon>Mariniphaga</taxon>
    </lineage>
</organism>
<name>A0A1M5G558_9BACT</name>
<dbReference type="InterPro" id="IPR036237">
    <property type="entry name" value="Xyl_isomerase-like_sf"/>
</dbReference>
<evidence type="ECO:0000313" key="3">
    <source>
        <dbReference type="Proteomes" id="UP000184164"/>
    </source>
</evidence>
<dbReference type="Gene3D" id="3.20.20.150">
    <property type="entry name" value="Divalent-metal-dependent TIM barrel enzymes"/>
    <property type="match status" value="1"/>
</dbReference>
<dbReference type="PANTHER" id="PTHR12110:SF41">
    <property type="entry name" value="INOSOSE DEHYDRATASE"/>
    <property type="match status" value="1"/>
</dbReference>
<feature type="domain" description="Xylose isomerase-like TIM barrel" evidence="1">
    <location>
        <begin position="59"/>
        <end position="269"/>
    </location>
</feature>
<dbReference type="RefSeq" id="WP_073003539.1">
    <property type="nucleotide sequence ID" value="NZ_FQUM01000017.1"/>
</dbReference>
<keyword evidence="3" id="KW-1185">Reference proteome</keyword>
<dbReference type="EMBL" id="FQUM01000017">
    <property type="protein sequence ID" value="SHF98552.1"/>
    <property type="molecule type" value="Genomic_DNA"/>
</dbReference>